<keyword evidence="4 6" id="KW-1133">Transmembrane helix</keyword>
<feature type="transmembrane region" description="Helical" evidence="6">
    <location>
        <begin position="97"/>
        <end position="114"/>
    </location>
</feature>
<dbReference type="eggNOG" id="ENOG502QS1R">
    <property type="taxonomic scope" value="Eukaryota"/>
</dbReference>
<dbReference type="HOGENOM" id="CLU_059568_1_0_1"/>
<feature type="transmembrane region" description="Helical" evidence="6">
    <location>
        <begin position="190"/>
        <end position="211"/>
    </location>
</feature>
<dbReference type="Proteomes" id="UP000005225">
    <property type="component" value="Unassembled WGS sequence"/>
</dbReference>
<keyword evidence="5 6" id="KW-0472">Membrane</keyword>
<evidence type="ECO:0000256" key="2">
    <source>
        <dbReference type="ARBA" id="ARBA00006948"/>
    </source>
</evidence>
<dbReference type="InParanoid" id="H0Y0V6"/>
<dbReference type="InterPro" id="IPR006904">
    <property type="entry name" value="DUF716"/>
</dbReference>
<reference evidence="7" key="2">
    <citation type="submission" date="2025-08" db="UniProtKB">
        <authorList>
            <consortium name="Ensembl"/>
        </authorList>
    </citation>
    <scope>IDENTIFICATION</scope>
</reference>
<evidence type="ECO:0000256" key="6">
    <source>
        <dbReference type="SAM" id="Phobius"/>
    </source>
</evidence>
<feature type="transmembrane region" description="Helical" evidence="6">
    <location>
        <begin position="223"/>
        <end position="251"/>
    </location>
</feature>
<feature type="transmembrane region" description="Helical" evidence="6">
    <location>
        <begin position="157"/>
        <end position="178"/>
    </location>
</feature>
<evidence type="ECO:0000313" key="8">
    <source>
        <dbReference type="Proteomes" id="UP000005225"/>
    </source>
</evidence>
<dbReference type="Pfam" id="PF04819">
    <property type="entry name" value="DUF716"/>
    <property type="match status" value="1"/>
</dbReference>
<accession>H0Y0V6</accession>
<evidence type="ECO:0000256" key="5">
    <source>
        <dbReference type="ARBA" id="ARBA00023136"/>
    </source>
</evidence>
<gene>
    <name evidence="7" type="primary">LOC100964023</name>
</gene>
<keyword evidence="3 6" id="KW-0812">Transmembrane</keyword>
<comment type="similarity">
    <text evidence="2">Belongs to the TMEM45 family.</text>
</comment>
<dbReference type="PANTHER" id="PTHR46441">
    <property type="entry name" value="TRANSMEMBRANE EPIDIDYMAL FAMILY MEMBER 3"/>
    <property type="match status" value="1"/>
</dbReference>
<evidence type="ECO:0000256" key="3">
    <source>
        <dbReference type="ARBA" id="ARBA00022692"/>
    </source>
</evidence>
<keyword evidence="8" id="KW-1185">Reference proteome</keyword>
<comment type="subcellular location">
    <subcellularLocation>
        <location evidence="1">Membrane</location>
        <topology evidence="1">Multi-pass membrane protein</topology>
    </subcellularLocation>
</comment>
<reference evidence="8" key="1">
    <citation type="submission" date="2011-03" db="EMBL/GenBank/DDBJ databases">
        <title>Version 3 of the genome sequence of Otolemur garnettii (Bushbaby).</title>
        <authorList>
            <consortium name="The Broad Institute Genome Sequencing Platform"/>
            <person name="Di Palma F."/>
            <person name="Johnson J."/>
            <person name="Lander E.S."/>
            <person name="Lindblad-Toh K."/>
            <person name="Jaffe D.B."/>
            <person name="Gnerre S."/>
            <person name="MacCallum I."/>
            <person name="Przybylski D."/>
            <person name="Ribeiro F.J."/>
            <person name="Burton J.N."/>
            <person name="Walker B.J."/>
            <person name="Sharpe T."/>
            <person name="Hall G."/>
        </authorList>
    </citation>
    <scope>NUCLEOTIDE SEQUENCE [LARGE SCALE GENOMIC DNA]</scope>
</reference>
<dbReference type="GeneTree" id="ENSGT00940000161715"/>
<evidence type="ECO:0000313" key="7">
    <source>
        <dbReference type="Ensembl" id="ENSOGAP00000021999.1"/>
    </source>
</evidence>
<feature type="transmembrane region" description="Helical" evidence="6">
    <location>
        <begin position="51"/>
        <end position="73"/>
    </location>
</feature>
<name>H0Y0V6_OTOGA</name>
<feature type="transmembrane region" description="Helical" evidence="6">
    <location>
        <begin position="126"/>
        <end position="145"/>
    </location>
</feature>
<evidence type="ECO:0000256" key="4">
    <source>
        <dbReference type="ARBA" id="ARBA00022989"/>
    </source>
</evidence>
<reference evidence="7" key="3">
    <citation type="submission" date="2025-09" db="UniProtKB">
        <authorList>
            <consortium name="Ensembl"/>
        </authorList>
    </citation>
    <scope>IDENTIFICATION</scope>
</reference>
<evidence type="ECO:0000256" key="1">
    <source>
        <dbReference type="ARBA" id="ARBA00004141"/>
    </source>
</evidence>
<dbReference type="PANTHER" id="PTHR46441:SF2">
    <property type="entry name" value="TRANSMEMBRANE EPIDIDYMAL PROTEIN 1"/>
    <property type="match status" value="1"/>
</dbReference>
<proteinExistence type="inferred from homology"/>
<dbReference type="AlphaFoldDB" id="H0Y0V6"/>
<evidence type="ECO:0008006" key="9">
    <source>
        <dbReference type="Google" id="ProtNLM"/>
    </source>
</evidence>
<sequence length="298" mass="34415">MGMFNGHFYPGLYLFSYGLYQATVVSKNVIFKESPPYPSCFPKNKTRWARLGKISYGGWLRIVIGSILTVYVVTCPDDGMVLMNKQMPPTFMYPKEWQHLTMFVLLILSGCVDVTSKNLLPRRCVVLEKGTLVLSFVELLLLMVSHVKGSEGIELQVHALVIMVVFLLLLVLMAELWAPDMSYLWMMETFLFLLMGSWLMQAGFILFRPLSGYPWQDDDIRDLMFVTTFFCWHLMINASCLLGIYGFSFLWHHYYSPSLKRMRSKEAPYHTSTPGPLYMMLQEVKQSEKDDQALLLSK</sequence>
<dbReference type="EMBL" id="AAQR03038016">
    <property type="status" value="NOT_ANNOTATED_CDS"/>
    <property type="molecule type" value="Genomic_DNA"/>
</dbReference>
<protein>
    <recommendedName>
        <fullName evidence="9">Transmembrane epididymal protein 1</fullName>
    </recommendedName>
</protein>
<dbReference type="STRING" id="30611.ENSOGAP00000021999"/>
<organism evidence="7 8">
    <name type="scientific">Otolemur garnettii</name>
    <name type="common">Small-eared galago</name>
    <name type="synonym">Garnett's greater bushbaby</name>
    <dbReference type="NCBI Taxonomy" id="30611"/>
    <lineage>
        <taxon>Eukaryota</taxon>
        <taxon>Metazoa</taxon>
        <taxon>Chordata</taxon>
        <taxon>Craniata</taxon>
        <taxon>Vertebrata</taxon>
        <taxon>Euteleostomi</taxon>
        <taxon>Mammalia</taxon>
        <taxon>Eutheria</taxon>
        <taxon>Euarchontoglires</taxon>
        <taxon>Primates</taxon>
        <taxon>Strepsirrhini</taxon>
        <taxon>Lorisiformes</taxon>
        <taxon>Galagidae</taxon>
        <taxon>Otolemur</taxon>
    </lineage>
</organism>
<dbReference type="GO" id="GO:0016020">
    <property type="term" value="C:membrane"/>
    <property type="evidence" value="ECO:0007669"/>
    <property type="project" value="UniProtKB-SubCell"/>
</dbReference>
<dbReference type="OMA" id="DGMVLMN"/>
<dbReference type="Ensembl" id="ENSOGAT00000025782.1">
    <property type="protein sequence ID" value="ENSOGAP00000021999.1"/>
    <property type="gene ID" value="ENSOGAG00000025602.1"/>
</dbReference>